<proteinExistence type="predicted"/>
<dbReference type="EMBL" id="MN739563">
    <property type="protein sequence ID" value="QHT13132.1"/>
    <property type="molecule type" value="Genomic_DNA"/>
</dbReference>
<sequence>MTNTAAWARLMCNLLEVGDGSVTNCPGTKTKNSKK</sequence>
<name>A0A6C0D9U3_9ZZZZ</name>
<accession>A0A6C0D9U3</accession>
<protein>
    <submittedName>
        <fullName evidence="1">Uncharacterized protein</fullName>
    </submittedName>
</protein>
<evidence type="ECO:0000313" key="1">
    <source>
        <dbReference type="EMBL" id="QHT13132.1"/>
    </source>
</evidence>
<organism evidence="1">
    <name type="scientific">viral metagenome</name>
    <dbReference type="NCBI Taxonomy" id="1070528"/>
    <lineage>
        <taxon>unclassified sequences</taxon>
        <taxon>metagenomes</taxon>
        <taxon>organismal metagenomes</taxon>
    </lineage>
</organism>
<dbReference type="AlphaFoldDB" id="A0A6C0D9U3"/>
<reference evidence="1" key="1">
    <citation type="journal article" date="2020" name="Nature">
        <title>Giant virus diversity and host interactions through global metagenomics.</title>
        <authorList>
            <person name="Schulz F."/>
            <person name="Roux S."/>
            <person name="Paez-Espino D."/>
            <person name="Jungbluth S."/>
            <person name="Walsh D.A."/>
            <person name="Denef V.J."/>
            <person name="McMahon K.D."/>
            <person name="Konstantinidis K.T."/>
            <person name="Eloe-Fadrosh E.A."/>
            <person name="Kyrpides N.C."/>
            <person name="Woyke T."/>
        </authorList>
    </citation>
    <scope>NUCLEOTIDE SEQUENCE</scope>
    <source>
        <strain evidence="1">GVMAG-M-3300023174-131</strain>
    </source>
</reference>